<dbReference type="EMBL" id="PQIB02000012">
    <property type="protein sequence ID" value="RLM79877.1"/>
    <property type="molecule type" value="Genomic_DNA"/>
</dbReference>
<accession>A0A3L6QIV5</accession>
<feature type="region of interest" description="Disordered" evidence="1">
    <location>
        <begin position="51"/>
        <end position="153"/>
    </location>
</feature>
<feature type="region of interest" description="Disordered" evidence="1">
    <location>
        <begin position="1"/>
        <end position="25"/>
    </location>
</feature>
<organism evidence="2 3">
    <name type="scientific">Panicum miliaceum</name>
    <name type="common">Proso millet</name>
    <name type="synonym">Broomcorn millet</name>
    <dbReference type="NCBI Taxonomy" id="4540"/>
    <lineage>
        <taxon>Eukaryota</taxon>
        <taxon>Viridiplantae</taxon>
        <taxon>Streptophyta</taxon>
        <taxon>Embryophyta</taxon>
        <taxon>Tracheophyta</taxon>
        <taxon>Spermatophyta</taxon>
        <taxon>Magnoliopsida</taxon>
        <taxon>Liliopsida</taxon>
        <taxon>Poales</taxon>
        <taxon>Poaceae</taxon>
        <taxon>PACMAD clade</taxon>
        <taxon>Panicoideae</taxon>
        <taxon>Panicodae</taxon>
        <taxon>Paniceae</taxon>
        <taxon>Panicinae</taxon>
        <taxon>Panicum</taxon>
        <taxon>Panicum sect. Panicum</taxon>
    </lineage>
</organism>
<evidence type="ECO:0000313" key="2">
    <source>
        <dbReference type="EMBL" id="RLM79877.1"/>
    </source>
</evidence>
<dbReference type="PANTHER" id="PTHR36713:SF1">
    <property type="entry name" value="OS09G0344700 PROTEIN"/>
    <property type="match status" value="1"/>
</dbReference>
<comment type="caution">
    <text evidence="2">The sequence shown here is derived from an EMBL/GenBank/DDBJ whole genome shotgun (WGS) entry which is preliminary data.</text>
</comment>
<evidence type="ECO:0000256" key="1">
    <source>
        <dbReference type="SAM" id="MobiDB-lite"/>
    </source>
</evidence>
<keyword evidence="3" id="KW-1185">Reference proteome</keyword>
<dbReference type="Proteomes" id="UP000275267">
    <property type="component" value="Unassembled WGS sequence"/>
</dbReference>
<proteinExistence type="predicted"/>
<protein>
    <submittedName>
        <fullName evidence="2">Uncharacterized protein</fullName>
    </submittedName>
</protein>
<feature type="compositionally biased region" description="Low complexity" evidence="1">
    <location>
        <begin position="92"/>
        <end position="112"/>
    </location>
</feature>
<feature type="compositionally biased region" description="Acidic residues" evidence="1">
    <location>
        <begin position="56"/>
        <end position="65"/>
    </location>
</feature>
<sequence length="153" mass="15897">MAGEDELLAGGGVPIRPPRLEDAGLEDCALPPESIAEAFSLAAAAVSSRLARFPLSDDEEEDEEGAASRRRAEASAWTERGPSAGPSPTPTPLSSAAPMRSWSSAEGAEAGARMPWWSAGAGKSRMESWSSGNGAGRRIWGRRMDASRGSGKA</sequence>
<evidence type="ECO:0000313" key="3">
    <source>
        <dbReference type="Proteomes" id="UP000275267"/>
    </source>
</evidence>
<reference evidence="3" key="1">
    <citation type="journal article" date="2019" name="Nat. Commun.">
        <title>The genome of broomcorn millet.</title>
        <authorList>
            <person name="Zou C."/>
            <person name="Miki D."/>
            <person name="Li D."/>
            <person name="Tang Q."/>
            <person name="Xiao L."/>
            <person name="Rajput S."/>
            <person name="Deng P."/>
            <person name="Jia W."/>
            <person name="Huang R."/>
            <person name="Zhang M."/>
            <person name="Sun Y."/>
            <person name="Hu J."/>
            <person name="Fu X."/>
            <person name="Schnable P.S."/>
            <person name="Li F."/>
            <person name="Zhang H."/>
            <person name="Feng B."/>
            <person name="Zhu X."/>
            <person name="Liu R."/>
            <person name="Schnable J.C."/>
            <person name="Zhu J.-K."/>
            <person name="Zhang H."/>
        </authorList>
    </citation>
    <scope>NUCLEOTIDE SEQUENCE [LARGE SCALE GENOMIC DNA]</scope>
</reference>
<dbReference type="AlphaFoldDB" id="A0A3L6QIV5"/>
<dbReference type="STRING" id="4540.A0A3L6QIV5"/>
<gene>
    <name evidence="2" type="ORF">C2845_PM12G25640</name>
</gene>
<name>A0A3L6QIV5_PANMI</name>
<dbReference type="OrthoDB" id="773986at2759"/>
<dbReference type="PANTHER" id="PTHR36713">
    <property type="entry name" value="OS09G0344700 PROTEIN"/>
    <property type="match status" value="1"/>
</dbReference>